<evidence type="ECO:0000259" key="2">
    <source>
        <dbReference type="Pfam" id="PF00248"/>
    </source>
</evidence>
<feature type="domain" description="NADP-dependent oxidoreductase" evidence="2">
    <location>
        <begin position="15"/>
        <end position="58"/>
    </location>
</feature>
<sequence length="61" mass="6566">MQMRTLGTDLNVSAVGLGCMGFSHAYGAPTEEAEAVRLIRRAFDLGYTFFDTAEVYGTADA</sequence>
<evidence type="ECO:0000313" key="4">
    <source>
        <dbReference type="Proteomes" id="UP001197847"/>
    </source>
</evidence>
<dbReference type="GO" id="GO:0016491">
    <property type="term" value="F:oxidoreductase activity"/>
    <property type="evidence" value="ECO:0007669"/>
    <property type="project" value="UniProtKB-KW"/>
</dbReference>
<keyword evidence="1" id="KW-0560">Oxidoreductase</keyword>
<dbReference type="InterPro" id="IPR036812">
    <property type="entry name" value="NAD(P)_OxRdtase_dom_sf"/>
</dbReference>
<evidence type="ECO:0000256" key="1">
    <source>
        <dbReference type="ARBA" id="ARBA00023002"/>
    </source>
</evidence>
<dbReference type="EMBL" id="JAJFBX010000584">
    <property type="protein sequence ID" value="MCC2749127.1"/>
    <property type="molecule type" value="Genomic_DNA"/>
</dbReference>
<protein>
    <submittedName>
        <fullName evidence="3">Aldo/keto reductase</fullName>
    </submittedName>
</protein>
<accession>A0AAW4WRM0</accession>
<proteinExistence type="predicted"/>
<reference evidence="3" key="1">
    <citation type="submission" date="2021-10" db="EMBL/GenBank/DDBJ databases">
        <title>Collection of gut derived symbiotic bacterial strains cultured from healthy donors.</title>
        <authorList>
            <person name="Lin H."/>
            <person name="Littmann E."/>
            <person name="Claire K."/>
            <person name="Pamer E."/>
        </authorList>
    </citation>
    <scope>NUCLEOTIDE SEQUENCE</scope>
    <source>
        <strain evidence="3">MSK.22.92</strain>
    </source>
</reference>
<feature type="non-terminal residue" evidence="3">
    <location>
        <position position="61"/>
    </location>
</feature>
<gene>
    <name evidence="3" type="ORF">LK487_19335</name>
</gene>
<dbReference type="Pfam" id="PF00248">
    <property type="entry name" value="Aldo_ket_red"/>
    <property type="match status" value="1"/>
</dbReference>
<organism evidence="3 4">
    <name type="scientific">Agathobacter rectalis</name>
    <dbReference type="NCBI Taxonomy" id="39491"/>
    <lineage>
        <taxon>Bacteria</taxon>
        <taxon>Bacillati</taxon>
        <taxon>Bacillota</taxon>
        <taxon>Clostridia</taxon>
        <taxon>Lachnospirales</taxon>
        <taxon>Lachnospiraceae</taxon>
        <taxon>Agathobacter</taxon>
    </lineage>
</organism>
<dbReference type="InterPro" id="IPR023210">
    <property type="entry name" value="NADP_OxRdtase_dom"/>
</dbReference>
<dbReference type="SUPFAM" id="SSF51430">
    <property type="entry name" value="NAD(P)-linked oxidoreductase"/>
    <property type="match status" value="1"/>
</dbReference>
<dbReference type="PANTHER" id="PTHR43625">
    <property type="entry name" value="AFLATOXIN B1 ALDEHYDE REDUCTASE"/>
    <property type="match status" value="1"/>
</dbReference>
<dbReference type="InterPro" id="IPR050791">
    <property type="entry name" value="Aldo-Keto_reductase"/>
</dbReference>
<dbReference type="PANTHER" id="PTHR43625:SF40">
    <property type="entry name" value="ALDO-KETO REDUCTASE YAKC [NADP(+)]"/>
    <property type="match status" value="1"/>
</dbReference>
<dbReference type="Proteomes" id="UP001197847">
    <property type="component" value="Unassembled WGS sequence"/>
</dbReference>
<evidence type="ECO:0000313" key="3">
    <source>
        <dbReference type="EMBL" id="MCC2749127.1"/>
    </source>
</evidence>
<name>A0AAW4WRM0_9FIRM</name>
<dbReference type="Gene3D" id="3.20.20.100">
    <property type="entry name" value="NADP-dependent oxidoreductase domain"/>
    <property type="match status" value="1"/>
</dbReference>
<dbReference type="AlphaFoldDB" id="A0AAW4WRM0"/>
<comment type="caution">
    <text evidence="3">The sequence shown here is derived from an EMBL/GenBank/DDBJ whole genome shotgun (WGS) entry which is preliminary data.</text>
</comment>
<dbReference type="GO" id="GO:0005737">
    <property type="term" value="C:cytoplasm"/>
    <property type="evidence" value="ECO:0007669"/>
    <property type="project" value="TreeGrafter"/>
</dbReference>